<evidence type="ECO:0000313" key="3">
    <source>
        <dbReference type="Proteomes" id="UP000261580"/>
    </source>
</evidence>
<dbReference type="Proteomes" id="UP000261580">
    <property type="component" value="Unassembled WGS sequence"/>
</dbReference>
<dbReference type="Pfam" id="PF00787">
    <property type="entry name" value="PX"/>
    <property type="match status" value="1"/>
</dbReference>
<sequence length="168" mass="19824">MSRKLKEDYYRFFSVTDPRTHEKGHTEYKVTARFVSKRHPDDVKEVVVWRRFSELKKLHGELAYTHRNLFRREEEFPPFPRAQLFGRFDGAVIEERRKAAEAMLQFTTSIPALYNSPQLKEFFRVRHTQRGLPSPKEEVPPPLSDNDLAVFDPCYKQGDAKINVNVII</sequence>
<name>A0A3Q4MFG2_NEOBR</name>
<dbReference type="GeneTree" id="ENSGT00940000160125"/>
<dbReference type="SUPFAM" id="SSF64268">
    <property type="entry name" value="PX domain"/>
    <property type="match status" value="1"/>
</dbReference>
<protein>
    <submittedName>
        <fullName evidence="2">Sorting nexin 15</fullName>
    </submittedName>
</protein>
<feature type="domain" description="PX" evidence="1">
    <location>
        <begin position="1"/>
        <end position="130"/>
    </location>
</feature>
<evidence type="ECO:0000259" key="1">
    <source>
        <dbReference type="PROSITE" id="PS50195"/>
    </source>
</evidence>
<reference evidence="2" key="1">
    <citation type="submission" date="2025-08" db="UniProtKB">
        <authorList>
            <consortium name="Ensembl"/>
        </authorList>
    </citation>
    <scope>IDENTIFICATION</scope>
</reference>
<dbReference type="InterPro" id="IPR001683">
    <property type="entry name" value="PX_dom"/>
</dbReference>
<evidence type="ECO:0000313" key="2">
    <source>
        <dbReference type="Ensembl" id="ENSNBRP00000008684.1"/>
    </source>
</evidence>
<dbReference type="PANTHER" id="PTHR15508:SF9">
    <property type="entry name" value="SORTING NEXIN-15"/>
    <property type="match status" value="1"/>
</dbReference>
<dbReference type="AlphaFoldDB" id="A0A3Q4MFG2"/>
<accession>A0A3Q4MFG2</accession>
<dbReference type="InterPro" id="IPR051866">
    <property type="entry name" value="Intracell_Sig-Traffick_Protein"/>
</dbReference>
<proteinExistence type="predicted"/>
<dbReference type="GO" id="GO:0035091">
    <property type="term" value="F:phosphatidylinositol binding"/>
    <property type="evidence" value="ECO:0007669"/>
    <property type="project" value="InterPro"/>
</dbReference>
<dbReference type="SMART" id="SM00312">
    <property type="entry name" value="PX"/>
    <property type="match status" value="1"/>
</dbReference>
<dbReference type="PANTHER" id="PTHR15508">
    <property type="entry name" value="RIBOSOMAL PROTEIN S6 KINASE"/>
    <property type="match status" value="1"/>
</dbReference>
<dbReference type="Gene3D" id="3.30.1520.10">
    <property type="entry name" value="Phox-like domain"/>
    <property type="match status" value="1"/>
</dbReference>
<dbReference type="Bgee" id="ENSNBRG00000006804">
    <property type="expression patterns" value="Expressed in brain and 6 other cell types or tissues"/>
</dbReference>
<dbReference type="InterPro" id="IPR036871">
    <property type="entry name" value="PX_dom_sf"/>
</dbReference>
<organism evidence="2 3">
    <name type="scientific">Neolamprologus brichardi</name>
    <name type="common">Fairy cichlid</name>
    <name type="synonym">Lamprologus brichardi</name>
    <dbReference type="NCBI Taxonomy" id="32507"/>
    <lineage>
        <taxon>Eukaryota</taxon>
        <taxon>Metazoa</taxon>
        <taxon>Chordata</taxon>
        <taxon>Craniata</taxon>
        <taxon>Vertebrata</taxon>
        <taxon>Euteleostomi</taxon>
        <taxon>Actinopterygii</taxon>
        <taxon>Neopterygii</taxon>
        <taxon>Teleostei</taxon>
        <taxon>Neoteleostei</taxon>
        <taxon>Acanthomorphata</taxon>
        <taxon>Ovalentaria</taxon>
        <taxon>Cichlomorphae</taxon>
        <taxon>Cichliformes</taxon>
        <taxon>Cichlidae</taxon>
        <taxon>African cichlids</taxon>
        <taxon>Pseudocrenilabrinae</taxon>
        <taxon>Lamprologini</taxon>
        <taxon>Neolamprologus</taxon>
    </lineage>
</organism>
<dbReference type="STRING" id="32507.ENSNBRP00000008684"/>
<dbReference type="Ensembl" id="ENSNBRT00000008937.1">
    <property type="protein sequence ID" value="ENSNBRP00000008684.1"/>
    <property type="gene ID" value="ENSNBRG00000006804.1"/>
</dbReference>
<dbReference type="PROSITE" id="PS50195">
    <property type="entry name" value="PX"/>
    <property type="match status" value="1"/>
</dbReference>
<dbReference type="OMA" id="GDLAFTH"/>
<reference evidence="2" key="2">
    <citation type="submission" date="2025-09" db="UniProtKB">
        <authorList>
            <consortium name="Ensembl"/>
        </authorList>
    </citation>
    <scope>IDENTIFICATION</scope>
</reference>
<keyword evidence="3" id="KW-1185">Reference proteome</keyword>